<keyword evidence="3" id="KW-1185">Reference proteome</keyword>
<proteinExistence type="predicted"/>
<organism evidence="2 3">
    <name type="scientific">Alteromonas salexigens</name>
    <dbReference type="NCBI Taxonomy" id="2982530"/>
    <lineage>
        <taxon>Bacteria</taxon>
        <taxon>Pseudomonadati</taxon>
        <taxon>Pseudomonadota</taxon>
        <taxon>Gammaproteobacteria</taxon>
        <taxon>Alteromonadales</taxon>
        <taxon>Alteromonadaceae</taxon>
        <taxon>Alteromonas/Salinimonas group</taxon>
        <taxon>Alteromonas</taxon>
    </lineage>
</organism>
<name>A0ABT2VQC6_9ALTE</name>
<gene>
    <name evidence="2" type="ORF">OCL06_13020</name>
</gene>
<dbReference type="Proteomes" id="UP001209257">
    <property type="component" value="Unassembled WGS sequence"/>
</dbReference>
<dbReference type="RefSeq" id="WP_262995247.1">
    <property type="nucleotide sequence ID" value="NZ_JAOTJC010000012.1"/>
</dbReference>
<dbReference type="EMBL" id="JAOTJC010000012">
    <property type="protein sequence ID" value="MCU7555511.1"/>
    <property type="molecule type" value="Genomic_DNA"/>
</dbReference>
<feature type="signal peptide" evidence="1">
    <location>
        <begin position="1"/>
        <end position="25"/>
    </location>
</feature>
<reference evidence="3" key="1">
    <citation type="submission" date="2023-07" db="EMBL/GenBank/DDBJ databases">
        <title>Study on multiphase classification of strain Alteromonas salexigens isolated from the Yellow Sea.</title>
        <authorList>
            <person name="Sun L."/>
        </authorList>
    </citation>
    <scope>NUCLEOTIDE SEQUENCE [LARGE SCALE GENOMIC DNA]</scope>
    <source>
        <strain evidence="3">ASW11-19</strain>
    </source>
</reference>
<feature type="chain" id="PRO_5046900859" description="Lipoprotein" evidence="1">
    <location>
        <begin position="26"/>
        <end position="172"/>
    </location>
</feature>
<keyword evidence="1" id="KW-0732">Signal</keyword>
<evidence type="ECO:0000313" key="3">
    <source>
        <dbReference type="Proteomes" id="UP001209257"/>
    </source>
</evidence>
<sequence length="172" mass="18148">MKGLSRVAPALAMALAVLVSGCASHQGLPENAKNQFVTEFYAYVGHVREVQFESYVPEASVFGAAAGAIQSVNDTEHMFAAAIIGGALAGLVTAIAEGDRTGYEYSLHAVDGDRVLVLVEDKTALQGECVLVRVAGDVYLHPVADEACRNPYPYDYQSVPYGDNPAPTAGEI</sequence>
<evidence type="ECO:0000313" key="2">
    <source>
        <dbReference type="EMBL" id="MCU7555511.1"/>
    </source>
</evidence>
<accession>A0ABT2VQC6</accession>
<comment type="caution">
    <text evidence="2">The sequence shown here is derived from an EMBL/GenBank/DDBJ whole genome shotgun (WGS) entry which is preliminary data.</text>
</comment>
<dbReference type="PROSITE" id="PS51257">
    <property type="entry name" value="PROKAR_LIPOPROTEIN"/>
    <property type="match status" value="1"/>
</dbReference>
<protein>
    <recommendedName>
        <fullName evidence="4">Lipoprotein</fullName>
    </recommendedName>
</protein>
<evidence type="ECO:0000256" key="1">
    <source>
        <dbReference type="SAM" id="SignalP"/>
    </source>
</evidence>
<evidence type="ECO:0008006" key="4">
    <source>
        <dbReference type="Google" id="ProtNLM"/>
    </source>
</evidence>